<keyword evidence="4" id="KW-1185">Reference proteome</keyword>
<gene>
    <name evidence="3" type="ORF">HNP84_005930</name>
</gene>
<dbReference type="PANTHER" id="PTHR36933">
    <property type="entry name" value="SLL0788 PROTEIN"/>
    <property type="match status" value="1"/>
</dbReference>
<protein>
    <submittedName>
        <fullName evidence="3">Uncharacterized protein (DUF305 family)</fullName>
    </submittedName>
</protein>
<dbReference type="PANTHER" id="PTHR36933:SF1">
    <property type="entry name" value="SLL0788 PROTEIN"/>
    <property type="match status" value="1"/>
</dbReference>
<proteinExistence type="predicted"/>
<comment type="caution">
    <text evidence="3">The sequence shown here is derived from an EMBL/GenBank/DDBJ whole genome shotgun (WGS) entry which is preliminary data.</text>
</comment>
<dbReference type="InterPro" id="IPR012347">
    <property type="entry name" value="Ferritin-like"/>
</dbReference>
<evidence type="ECO:0000313" key="3">
    <source>
        <dbReference type="EMBL" id="MBB5136186.1"/>
    </source>
</evidence>
<feature type="domain" description="DUF305" evidence="2">
    <location>
        <begin position="59"/>
        <end position="202"/>
    </location>
</feature>
<dbReference type="InterPro" id="IPR005183">
    <property type="entry name" value="DUF305_CopM-like"/>
</dbReference>
<dbReference type="EMBL" id="JACHGN010000013">
    <property type="protein sequence ID" value="MBB5136186.1"/>
    <property type="molecule type" value="Genomic_DNA"/>
</dbReference>
<reference evidence="3 4" key="1">
    <citation type="submission" date="2020-08" db="EMBL/GenBank/DDBJ databases">
        <title>Genomic Encyclopedia of Type Strains, Phase IV (KMG-IV): sequencing the most valuable type-strain genomes for metagenomic binning, comparative biology and taxonomic classification.</title>
        <authorList>
            <person name="Goeker M."/>
        </authorList>
    </citation>
    <scope>NUCLEOTIDE SEQUENCE [LARGE SCALE GENOMIC DNA]</scope>
    <source>
        <strain evidence="3 4">DSM 45615</strain>
    </source>
</reference>
<evidence type="ECO:0000313" key="4">
    <source>
        <dbReference type="Proteomes" id="UP000578449"/>
    </source>
</evidence>
<organism evidence="3 4">
    <name type="scientific">Thermocatellispora tengchongensis</name>
    <dbReference type="NCBI Taxonomy" id="1073253"/>
    <lineage>
        <taxon>Bacteria</taxon>
        <taxon>Bacillati</taxon>
        <taxon>Actinomycetota</taxon>
        <taxon>Actinomycetes</taxon>
        <taxon>Streptosporangiales</taxon>
        <taxon>Streptosporangiaceae</taxon>
        <taxon>Thermocatellispora</taxon>
    </lineage>
</organism>
<dbReference type="Gene3D" id="1.20.1260.10">
    <property type="match status" value="1"/>
</dbReference>
<dbReference type="AlphaFoldDB" id="A0A840PBW9"/>
<dbReference type="RefSeq" id="WP_246518832.1">
    <property type="nucleotide sequence ID" value="NZ_BAABIX010000089.1"/>
</dbReference>
<dbReference type="Proteomes" id="UP000578449">
    <property type="component" value="Unassembled WGS sequence"/>
</dbReference>
<accession>A0A840PBW9</accession>
<dbReference type="Pfam" id="PF03713">
    <property type="entry name" value="DUF305"/>
    <property type="match status" value="1"/>
</dbReference>
<sequence>MAAIVVTATGCTQQQDAPAPLTAGSDAPLNLPAGPGEAGRTAAPGERLGESEARPTAADVTFAESMIPHHRQALEMAALAGDRTTDTAILALAERITVSQQPEIEAMSAWLTALGRPVPGAHAHEEMRGRYGMATLAQMNRLRAARGESFDRLFLELMIAHHRGALAMAKTEVAEGADRRMRLMARDVLSSQAIEISRMTRLAGGSTDG</sequence>
<evidence type="ECO:0000259" key="2">
    <source>
        <dbReference type="Pfam" id="PF03713"/>
    </source>
</evidence>
<feature type="region of interest" description="Disordered" evidence="1">
    <location>
        <begin position="15"/>
        <end position="54"/>
    </location>
</feature>
<evidence type="ECO:0000256" key="1">
    <source>
        <dbReference type="SAM" id="MobiDB-lite"/>
    </source>
</evidence>
<name>A0A840PBW9_9ACTN</name>